<dbReference type="EMBL" id="BAAADS010000025">
    <property type="protein sequence ID" value="GAA0615310.1"/>
    <property type="molecule type" value="Genomic_DNA"/>
</dbReference>
<evidence type="ECO:0000256" key="3">
    <source>
        <dbReference type="ARBA" id="ARBA00022741"/>
    </source>
</evidence>
<evidence type="ECO:0000313" key="6">
    <source>
        <dbReference type="EMBL" id="GAA0615310.1"/>
    </source>
</evidence>
<comment type="caution">
    <text evidence="6">The sequence shown here is derived from an EMBL/GenBank/DDBJ whole genome shotgun (WGS) entry which is preliminary data.</text>
</comment>
<evidence type="ECO:0000313" key="7">
    <source>
        <dbReference type="Proteomes" id="UP001500866"/>
    </source>
</evidence>
<evidence type="ECO:0000256" key="1">
    <source>
        <dbReference type="ARBA" id="ARBA00005417"/>
    </source>
</evidence>
<gene>
    <name evidence="6" type="ORF">GCM10009001_35760</name>
</gene>
<dbReference type="PANTHER" id="PTHR43335">
    <property type="entry name" value="ABC TRANSPORTER, ATP-BINDING PROTEIN"/>
    <property type="match status" value="1"/>
</dbReference>
<sequence>MNLTIDHVTKRFGKKTAVNNFSVELNEGVYGILGANGSGKTTLMRVLATISRPTSGTIQLDGEDIFQLDHEYRELLGYVPQHIGLYKNFTAEKLLMYIASLKGLEREQAKKKVPELLELVGLKDHRSEKVGKFSGGMKQRVGIAQALLNDPKILIVDEPTAGLDPKERIRFRNLMSAIASNRIVLLSTHIVSDLDYIAKEIIIMKQGELVAKNNPQNLLKPIDEKVWLVTVSDEEITKYQNQYKMGNVVRRGNGIEIRLISDEKPAEDAIHQNPNLEDLYLFYFDEEAT</sequence>
<evidence type="ECO:0000259" key="5">
    <source>
        <dbReference type="PROSITE" id="PS50893"/>
    </source>
</evidence>
<dbReference type="PANTHER" id="PTHR43335:SF2">
    <property type="entry name" value="ABC TRANSPORTER, ATP-BINDING PROTEIN"/>
    <property type="match status" value="1"/>
</dbReference>
<accession>A0ABN1GNR1</accession>
<dbReference type="RefSeq" id="WP_343816300.1">
    <property type="nucleotide sequence ID" value="NZ_BAAADS010000025.1"/>
</dbReference>
<keyword evidence="3" id="KW-0547">Nucleotide-binding</keyword>
<proteinExistence type="inferred from homology"/>
<dbReference type="Gene3D" id="3.40.50.300">
    <property type="entry name" value="P-loop containing nucleotide triphosphate hydrolases"/>
    <property type="match status" value="1"/>
</dbReference>
<reference evidence="6 7" key="1">
    <citation type="journal article" date="2019" name="Int. J. Syst. Evol. Microbiol.">
        <title>The Global Catalogue of Microorganisms (GCM) 10K type strain sequencing project: providing services to taxonomists for standard genome sequencing and annotation.</title>
        <authorList>
            <consortium name="The Broad Institute Genomics Platform"/>
            <consortium name="The Broad Institute Genome Sequencing Center for Infectious Disease"/>
            <person name="Wu L."/>
            <person name="Ma J."/>
        </authorList>
    </citation>
    <scope>NUCLEOTIDE SEQUENCE [LARGE SCALE GENOMIC DNA]</scope>
    <source>
        <strain evidence="6 7">JCM 15395</strain>
    </source>
</reference>
<comment type="similarity">
    <text evidence="1">Belongs to the ABC transporter superfamily.</text>
</comment>
<dbReference type="InterPro" id="IPR003439">
    <property type="entry name" value="ABC_transporter-like_ATP-bd"/>
</dbReference>
<dbReference type="PROSITE" id="PS50893">
    <property type="entry name" value="ABC_TRANSPORTER_2"/>
    <property type="match status" value="1"/>
</dbReference>
<keyword evidence="4 6" id="KW-0067">ATP-binding</keyword>
<dbReference type="InterPro" id="IPR027417">
    <property type="entry name" value="P-loop_NTPase"/>
</dbReference>
<keyword evidence="7" id="KW-1185">Reference proteome</keyword>
<keyword evidence="2" id="KW-0813">Transport</keyword>
<dbReference type="Pfam" id="PF00005">
    <property type="entry name" value="ABC_tran"/>
    <property type="match status" value="1"/>
</dbReference>
<evidence type="ECO:0000256" key="4">
    <source>
        <dbReference type="ARBA" id="ARBA00022840"/>
    </source>
</evidence>
<organism evidence="6 7">
    <name type="scientific">Virgibacillus siamensis</name>
    <dbReference type="NCBI Taxonomy" id="480071"/>
    <lineage>
        <taxon>Bacteria</taxon>
        <taxon>Bacillati</taxon>
        <taxon>Bacillota</taxon>
        <taxon>Bacilli</taxon>
        <taxon>Bacillales</taxon>
        <taxon>Bacillaceae</taxon>
        <taxon>Virgibacillus</taxon>
    </lineage>
</organism>
<dbReference type="PROSITE" id="PS00211">
    <property type="entry name" value="ABC_TRANSPORTER_1"/>
    <property type="match status" value="1"/>
</dbReference>
<dbReference type="GO" id="GO:0005524">
    <property type="term" value="F:ATP binding"/>
    <property type="evidence" value="ECO:0007669"/>
    <property type="project" value="UniProtKB-KW"/>
</dbReference>
<dbReference type="InterPro" id="IPR017871">
    <property type="entry name" value="ABC_transporter-like_CS"/>
</dbReference>
<dbReference type="Proteomes" id="UP001500866">
    <property type="component" value="Unassembled WGS sequence"/>
</dbReference>
<evidence type="ECO:0000256" key="2">
    <source>
        <dbReference type="ARBA" id="ARBA00022448"/>
    </source>
</evidence>
<dbReference type="CDD" id="cd03264">
    <property type="entry name" value="ABC_drug_resistance_like"/>
    <property type="match status" value="1"/>
</dbReference>
<dbReference type="SUPFAM" id="SSF52540">
    <property type="entry name" value="P-loop containing nucleoside triphosphate hydrolases"/>
    <property type="match status" value="1"/>
</dbReference>
<dbReference type="InterPro" id="IPR003593">
    <property type="entry name" value="AAA+_ATPase"/>
</dbReference>
<feature type="domain" description="ABC transporter" evidence="5">
    <location>
        <begin position="3"/>
        <end position="231"/>
    </location>
</feature>
<name>A0ABN1GNR1_9BACI</name>
<protein>
    <submittedName>
        <fullName evidence="6">ABC transporter ATP-binding protein</fullName>
    </submittedName>
</protein>
<dbReference type="SMART" id="SM00382">
    <property type="entry name" value="AAA"/>
    <property type="match status" value="1"/>
</dbReference>